<dbReference type="SUPFAM" id="SSF54106">
    <property type="entry name" value="LysM domain"/>
    <property type="match status" value="1"/>
</dbReference>
<feature type="domain" description="LysM" evidence="5">
    <location>
        <begin position="52"/>
        <end position="99"/>
    </location>
</feature>
<feature type="chain" id="PRO_5003055134" description="LysM domain-containing protein" evidence="4">
    <location>
        <begin position="21"/>
        <end position="191"/>
    </location>
</feature>
<evidence type="ECO:0000256" key="1">
    <source>
        <dbReference type="ARBA" id="ARBA00022669"/>
    </source>
</evidence>
<dbReference type="PANTHER" id="PTHR34997:SF1">
    <property type="entry name" value="PEPTIDOGLYCAN-BINDING LYSIN DOMAIN"/>
    <property type="match status" value="1"/>
</dbReference>
<evidence type="ECO:0000256" key="4">
    <source>
        <dbReference type="SAM" id="SignalP"/>
    </source>
</evidence>
<dbReference type="Pfam" id="PF01476">
    <property type="entry name" value="LysM"/>
    <property type="match status" value="1"/>
</dbReference>
<dbReference type="InterPro" id="IPR052210">
    <property type="entry name" value="LysM1-like"/>
</dbReference>
<evidence type="ECO:0000313" key="6">
    <source>
        <dbReference type="EMBL" id="EFE44766.1"/>
    </source>
</evidence>
<dbReference type="InterPro" id="IPR018392">
    <property type="entry name" value="LysM"/>
</dbReference>
<name>D4D044_TRIVH</name>
<keyword evidence="1" id="KW-0147">Chitin-binding</keyword>
<dbReference type="GO" id="GO:0008061">
    <property type="term" value="F:chitin binding"/>
    <property type="evidence" value="ECO:0007669"/>
    <property type="project" value="UniProtKB-KW"/>
</dbReference>
<keyword evidence="4" id="KW-0732">Signal</keyword>
<accession>D4D044</accession>
<dbReference type="HOGENOM" id="CLU_010591_1_0_1"/>
<evidence type="ECO:0000259" key="5">
    <source>
        <dbReference type="PROSITE" id="PS51782"/>
    </source>
</evidence>
<evidence type="ECO:0000256" key="3">
    <source>
        <dbReference type="SAM" id="MobiDB-lite"/>
    </source>
</evidence>
<evidence type="ECO:0000256" key="2">
    <source>
        <dbReference type="ARBA" id="ARBA00023026"/>
    </source>
</evidence>
<sequence>MTCLDYILLLWVCVAVGGQAVSQTASAQKPSIPGETMPAGPTKPRTARNCNRWHTVEKGDTCPKVESIYGISHNQFLEWNPSVPKDCSREFWLGYSYCVGVNGNPVIATPIQTNLINSTMTFPSTSPTVYSIRNPVTSDEFTVSSVETAWPPKRTQPGQPSYCNKWYHVKIGDTCNTIQILHGTSMTLEEL</sequence>
<dbReference type="Gene3D" id="3.10.350.10">
    <property type="entry name" value="LysM domain"/>
    <property type="match status" value="1"/>
</dbReference>
<dbReference type="AlphaFoldDB" id="D4D044"/>
<dbReference type="PROSITE" id="PS51782">
    <property type="entry name" value="LYSM"/>
    <property type="match status" value="1"/>
</dbReference>
<protein>
    <recommendedName>
        <fullName evidence="5">LysM domain-containing protein</fullName>
    </recommendedName>
</protein>
<dbReference type="CDD" id="cd00118">
    <property type="entry name" value="LysM"/>
    <property type="match status" value="1"/>
</dbReference>
<gene>
    <name evidence="6" type="ORF">TRV_00438</name>
</gene>
<dbReference type="EMBL" id="ACYE01000022">
    <property type="protein sequence ID" value="EFE44766.1"/>
    <property type="molecule type" value="Genomic_DNA"/>
</dbReference>
<keyword evidence="7" id="KW-1185">Reference proteome</keyword>
<dbReference type="Proteomes" id="UP000008383">
    <property type="component" value="Unassembled WGS sequence"/>
</dbReference>
<dbReference type="GeneID" id="9581612"/>
<reference evidence="7" key="1">
    <citation type="journal article" date="2011" name="Genome Biol.">
        <title>Comparative and functional genomics provide insights into the pathogenicity of dermatophytic fungi.</title>
        <authorList>
            <person name="Burmester A."/>
            <person name="Shelest E."/>
            <person name="Gloeckner G."/>
            <person name="Heddergott C."/>
            <person name="Schindler S."/>
            <person name="Staib P."/>
            <person name="Heidel A."/>
            <person name="Felder M."/>
            <person name="Petzold A."/>
            <person name="Szafranski K."/>
            <person name="Feuermann M."/>
            <person name="Pedruzzi I."/>
            <person name="Priebe S."/>
            <person name="Groth M."/>
            <person name="Winkler R."/>
            <person name="Li W."/>
            <person name="Kniemeyer O."/>
            <person name="Schroeckh V."/>
            <person name="Hertweck C."/>
            <person name="Hube B."/>
            <person name="White T.C."/>
            <person name="Platzer M."/>
            <person name="Guthke R."/>
            <person name="Heitman J."/>
            <person name="Woestemeyer J."/>
            <person name="Zipfel P.F."/>
            <person name="Monod M."/>
            <person name="Brakhage A.A."/>
        </authorList>
    </citation>
    <scope>NUCLEOTIDE SEQUENCE [LARGE SCALE GENOMIC DNA]</scope>
    <source>
        <strain evidence="7">HKI 0517</strain>
    </source>
</reference>
<dbReference type="RefSeq" id="XP_003025377.1">
    <property type="nucleotide sequence ID" value="XM_003025331.1"/>
</dbReference>
<dbReference type="OrthoDB" id="2281372at2759"/>
<feature type="signal peptide" evidence="4">
    <location>
        <begin position="1"/>
        <end position="20"/>
    </location>
</feature>
<dbReference type="PANTHER" id="PTHR34997">
    <property type="entry name" value="AM15"/>
    <property type="match status" value="1"/>
</dbReference>
<keyword evidence="2" id="KW-0843">Virulence</keyword>
<dbReference type="InterPro" id="IPR036779">
    <property type="entry name" value="LysM_dom_sf"/>
</dbReference>
<proteinExistence type="predicted"/>
<comment type="caution">
    <text evidence="6">The sequence shown here is derived from an EMBL/GenBank/DDBJ whole genome shotgun (WGS) entry which is preliminary data.</text>
</comment>
<feature type="region of interest" description="Disordered" evidence="3">
    <location>
        <begin position="25"/>
        <end position="47"/>
    </location>
</feature>
<organism evidence="6 7">
    <name type="scientific">Trichophyton verrucosum (strain HKI 0517)</name>
    <dbReference type="NCBI Taxonomy" id="663202"/>
    <lineage>
        <taxon>Eukaryota</taxon>
        <taxon>Fungi</taxon>
        <taxon>Dikarya</taxon>
        <taxon>Ascomycota</taxon>
        <taxon>Pezizomycotina</taxon>
        <taxon>Eurotiomycetes</taxon>
        <taxon>Eurotiomycetidae</taxon>
        <taxon>Onygenales</taxon>
        <taxon>Arthrodermataceae</taxon>
        <taxon>Trichophyton</taxon>
    </lineage>
</organism>
<evidence type="ECO:0000313" key="7">
    <source>
        <dbReference type="Proteomes" id="UP000008383"/>
    </source>
</evidence>
<dbReference type="KEGG" id="tve:TRV_00438"/>